<evidence type="ECO:0000313" key="3">
    <source>
        <dbReference type="Proteomes" id="UP000029622"/>
    </source>
</evidence>
<organism evidence="2 3">
    <name type="scientific">Caloranaerobacter azorensis H53214</name>
    <dbReference type="NCBI Taxonomy" id="1156417"/>
    <lineage>
        <taxon>Bacteria</taxon>
        <taxon>Bacillati</taxon>
        <taxon>Bacillota</taxon>
        <taxon>Tissierellia</taxon>
        <taxon>Tissierellales</taxon>
        <taxon>Thermohalobacteraceae</taxon>
        <taxon>Caloranaerobacter</taxon>
    </lineage>
</organism>
<dbReference type="PANTHER" id="PTHR42867:SF1">
    <property type="entry name" value="MEMBRANE PROTEIN-RELATED"/>
    <property type="match status" value="1"/>
</dbReference>
<keyword evidence="1" id="KW-0812">Transmembrane</keyword>
<sequence length="318" mass="35902">MISKIKDAFNKPKHKTSIGGQALIEGVMMKGPKEIAIAVREPNGNIKLKKEPVNSVSSKYSFLKLPFIRGSVVLIEAMIVGVKSLMYSAEVYEVEEEEPGVIDKALEKIFKDKTEDIMIYLSVILSLFFTILLFILAPSYLTNFLKTKISSNLGLNLVEGVIRVLIFLIYVYSISKMKDVKRVFEYHGAEHKTIHCYEHGEELTVENARKYTTLHPRCGTSFIFMVMIVSILVFSLFGWPNPLLRFILRIILLPVIAGISYEINKYTGRSDSKLAQIVSYPGLMLQKITTSEPDDSQLEVAIEALKGVLVEDKEADIW</sequence>
<feature type="transmembrane region" description="Helical" evidence="1">
    <location>
        <begin position="153"/>
        <end position="172"/>
    </location>
</feature>
<dbReference type="AlphaFoldDB" id="A0A096CTG8"/>
<comment type="caution">
    <text evidence="2">The sequence shown here is derived from an EMBL/GenBank/DDBJ whole genome shotgun (WGS) entry which is preliminary data.</text>
</comment>
<gene>
    <name evidence="2" type="ORF">Y919_09595</name>
</gene>
<dbReference type="STRING" id="1156417.Y919_09595"/>
<feature type="transmembrane region" description="Helical" evidence="1">
    <location>
        <begin position="117"/>
        <end position="141"/>
    </location>
</feature>
<keyword evidence="1" id="KW-0472">Membrane</keyword>
<dbReference type="RefSeq" id="WP_052045295.1">
    <property type="nucleotide sequence ID" value="NZ_AZTB01000054.1"/>
</dbReference>
<protein>
    <recommendedName>
        <fullName evidence="4">Metal-dependent enzyme</fullName>
    </recommendedName>
</protein>
<name>A0A096CTG8_9FIRM</name>
<dbReference type="Pfam" id="PF07136">
    <property type="entry name" value="DUF1385"/>
    <property type="match status" value="1"/>
</dbReference>
<feature type="transmembrane region" description="Helical" evidence="1">
    <location>
        <begin position="218"/>
        <end position="237"/>
    </location>
</feature>
<feature type="transmembrane region" description="Helical" evidence="1">
    <location>
        <begin position="243"/>
        <end position="263"/>
    </location>
</feature>
<proteinExistence type="predicted"/>
<reference evidence="2 3" key="1">
    <citation type="submission" date="2013-12" db="EMBL/GenBank/DDBJ databases">
        <title>Draft genome sequence of Caloranaerobacter sp. H53214.</title>
        <authorList>
            <person name="Jiang L.J."/>
            <person name="Shao Z.Z."/>
            <person name="Long M.N."/>
        </authorList>
    </citation>
    <scope>NUCLEOTIDE SEQUENCE [LARGE SCALE GENOMIC DNA]</scope>
    <source>
        <strain evidence="2 3">H53214</strain>
    </source>
</reference>
<dbReference type="EMBL" id="AZTB01000054">
    <property type="protein sequence ID" value="KGG79854.1"/>
    <property type="molecule type" value="Genomic_DNA"/>
</dbReference>
<dbReference type="InterPro" id="IPR010787">
    <property type="entry name" value="DUF1385"/>
</dbReference>
<keyword evidence="1" id="KW-1133">Transmembrane helix</keyword>
<evidence type="ECO:0000313" key="2">
    <source>
        <dbReference type="EMBL" id="KGG79854.1"/>
    </source>
</evidence>
<evidence type="ECO:0000256" key="1">
    <source>
        <dbReference type="SAM" id="Phobius"/>
    </source>
</evidence>
<dbReference type="Proteomes" id="UP000029622">
    <property type="component" value="Unassembled WGS sequence"/>
</dbReference>
<evidence type="ECO:0008006" key="4">
    <source>
        <dbReference type="Google" id="ProtNLM"/>
    </source>
</evidence>
<accession>A0A096CTG8</accession>
<dbReference type="PANTHER" id="PTHR42867">
    <property type="entry name" value="MEMBRANE PROTEIN-RELATED"/>
    <property type="match status" value="1"/>
</dbReference>